<dbReference type="InterPro" id="IPR058163">
    <property type="entry name" value="LysR-type_TF_proteobact-type"/>
</dbReference>
<evidence type="ECO:0000256" key="2">
    <source>
        <dbReference type="ARBA" id="ARBA00023015"/>
    </source>
</evidence>
<feature type="domain" description="HTH lysR-type" evidence="5">
    <location>
        <begin position="1"/>
        <end position="59"/>
    </location>
</feature>
<evidence type="ECO:0000256" key="1">
    <source>
        <dbReference type="ARBA" id="ARBA00009437"/>
    </source>
</evidence>
<protein>
    <submittedName>
        <fullName evidence="6">LysR family transcriptional regulator</fullName>
    </submittedName>
</protein>
<dbReference type="InterPro" id="IPR000847">
    <property type="entry name" value="LysR_HTH_N"/>
</dbReference>
<evidence type="ECO:0000313" key="7">
    <source>
        <dbReference type="Proteomes" id="UP001056201"/>
    </source>
</evidence>
<dbReference type="Gene3D" id="3.40.190.290">
    <property type="match status" value="1"/>
</dbReference>
<dbReference type="InterPro" id="IPR036388">
    <property type="entry name" value="WH-like_DNA-bd_sf"/>
</dbReference>
<dbReference type="Pfam" id="PF03466">
    <property type="entry name" value="LysR_substrate"/>
    <property type="match status" value="1"/>
</dbReference>
<organism evidence="6 7">
    <name type="scientific">Aquincola tertiaricarbonis</name>
    <dbReference type="NCBI Taxonomy" id="391953"/>
    <lineage>
        <taxon>Bacteria</taxon>
        <taxon>Pseudomonadati</taxon>
        <taxon>Pseudomonadota</taxon>
        <taxon>Betaproteobacteria</taxon>
        <taxon>Burkholderiales</taxon>
        <taxon>Sphaerotilaceae</taxon>
        <taxon>Aquincola</taxon>
    </lineage>
</organism>
<name>A0ABY4SJC6_AQUTE</name>
<accession>A0ABY4SJC6</accession>
<keyword evidence="2" id="KW-0805">Transcription regulation</keyword>
<dbReference type="Pfam" id="PF00126">
    <property type="entry name" value="HTH_1"/>
    <property type="match status" value="1"/>
</dbReference>
<dbReference type="PANTHER" id="PTHR30537">
    <property type="entry name" value="HTH-TYPE TRANSCRIPTIONAL REGULATOR"/>
    <property type="match status" value="1"/>
</dbReference>
<dbReference type="SUPFAM" id="SSF53850">
    <property type="entry name" value="Periplasmic binding protein-like II"/>
    <property type="match status" value="1"/>
</dbReference>
<keyword evidence="7" id="KW-1185">Reference proteome</keyword>
<evidence type="ECO:0000259" key="5">
    <source>
        <dbReference type="PROSITE" id="PS50931"/>
    </source>
</evidence>
<dbReference type="PROSITE" id="PS50931">
    <property type="entry name" value="HTH_LYSR"/>
    <property type="match status" value="1"/>
</dbReference>
<dbReference type="RefSeq" id="WP_250199289.1">
    <property type="nucleotide sequence ID" value="NZ_CP097636.1"/>
</dbReference>
<gene>
    <name evidence="6" type="ORF">MW290_19165</name>
</gene>
<evidence type="ECO:0000256" key="4">
    <source>
        <dbReference type="ARBA" id="ARBA00023163"/>
    </source>
</evidence>
<comment type="similarity">
    <text evidence="1">Belongs to the LysR transcriptional regulatory family.</text>
</comment>
<dbReference type="InterPro" id="IPR005119">
    <property type="entry name" value="LysR_subst-bd"/>
</dbReference>
<keyword evidence="4" id="KW-0804">Transcription</keyword>
<dbReference type="SUPFAM" id="SSF46785">
    <property type="entry name" value="Winged helix' DNA-binding domain"/>
    <property type="match status" value="1"/>
</dbReference>
<dbReference type="Gene3D" id="1.10.10.10">
    <property type="entry name" value="Winged helix-like DNA-binding domain superfamily/Winged helix DNA-binding domain"/>
    <property type="match status" value="1"/>
</dbReference>
<proteinExistence type="inferred from homology"/>
<dbReference type="PANTHER" id="PTHR30537:SF35">
    <property type="entry name" value="TRANSCRIPTIONAL REGULATORY PROTEIN"/>
    <property type="match status" value="1"/>
</dbReference>
<evidence type="ECO:0000256" key="3">
    <source>
        <dbReference type="ARBA" id="ARBA00023125"/>
    </source>
</evidence>
<keyword evidence="3" id="KW-0238">DNA-binding</keyword>
<dbReference type="InterPro" id="IPR036390">
    <property type="entry name" value="WH_DNA-bd_sf"/>
</dbReference>
<sequence length="302" mass="33390">MDRFTAMQVFAEIADRGSLTETADALDMSRAMVSRYLVSLEEWLGVRLFHRTTRRVSLTDAGREALERCRQVLALTQDVKSLAGERSSTPTGRLRMTASPSFAQAHLAAAVADFLQLYPQTQVELVVMERAVNLVEDRIDLAVRISNRLDDGLVARRLGTCRSALCASPAYLARHGTPTTPEALRGHRCLTHAYFGRNEYTLQQGSRVVQVPVEGPLQSNEPMVLMQAALAGCGIALLPTYLCDAAIARGELVRLLPDAEPEPLGVHATYLSRQYQPQLLRKMLDFLSERFATELPLAAEPQ</sequence>
<dbReference type="CDD" id="cd08422">
    <property type="entry name" value="PBP2_CrgA_like"/>
    <property type="match status" value="1"/>
</dbReference>
<evidence type="ECO:0000313" key="6">
    <source>
        <dbReference type="EMBL" id="URI11091.1"/>
    </source>
</evidence>
<dbReference type="Proteomes" id="UP001056201">
    <property type="component" value="Chromosome 2"/>
</dbReference>
<reference evidence="6" key="1">
    <citation type="submission" date="2022-05" db="EMBL/GenBank/DDBJ databases">
        <title>An RpoN-dependent PEP-CTERM gene is involved in floc formation of an Aquincola tertiaricarbonis strain.</title>
        <authorList>
            <person name="Qiu D."/>
            <person name="Xia M."/>
        </authorList>
    </citation>
    <scope>NUCLEOTIDE SEQUENCE</scope>
    <source>
        <strain evidence="6">RN12</strain>
    </source>
</reference>
<dbReference type="EMBL" id="CP097636">
    <property type="protein sequence ID" value="URI11091.1"/>
    <property type="molecule type" value="Genomic_DNA"/>
</dbReference>